<dbReference type="Gene3D" id="1.20.120.1870">
    <property type="entry name" value="Fic/DOC protein, Fido domain"/>
    <property type="match status" value="1"/>
</dbReference>
<dbReference type="AlphaFoldDB" id="A0AAU8M0N4"/>
<protein>
    <submittedName>
        <fullName evidence="2">Virulence protein RhuM/Fic/DOC family protein</fullName>
    </submittedName>
</protein>
<proteinExistence type="predicted"/>
<accession>A0AAU8M0N4</accession>
<dbReference type="EMBL" id="CP159373">
    <property type="protein sequence ID" value="XCN75074.1"/>
    <property type="molecule type" value="Genomic_DNA"/>
</dbReference>
<dbReference type="PANTHER" id="PTHR35810">
    <property type="entry name" value="CYTOPLASMIC PROTEIN-RELATED"/>
    <property type="match status" value="1"/>
</dbReference>
<gene>
    <name evidence="2" type="ORF">Q3M24_10190</name>
</gene>
<dbReference type="Pfam" id="PF13310">
    <property type="entry name" value="Virulence_RhuM"/>
    <property type="match status" value="1"/>
</dbReference>
<dbReference type="InterPro" id="IPR036597">
    <property type="entry name" value="Fido-like_dom_sf"/>
</dbReference>
<dbReference type="KEGG" id="eaj:Q3M24_10190"/>
<dbReference type="Pfam" id="PF02661">
    <property type="entry name" value="Fic"/>
    <property type="match status" value="1"/>
</dbReference>
<dbReference type="SUPFAM" id="SSF140931">
    <property type="entry name" value="Fic-like"/>
    <property type="match status" value="1"/>
</dbReference>
<dbReference type="PANTHER" id="PTHR35810:SF1">
    <property type="entry name" value="CYTOPLASMIC PROTEIN"/>
    <property type="match status" value="1"/>
</dbReference>
<reference evidence="2" key="2">
    <citation type="submission" date="2024-06" db="EMBL/GenBank/DDBJ databases">
        <authorList>
            <person name="Plum-Jensen L.E."/>
            <person name="Schramm A."/>
            <person name="Marshall I.P.G."/>
        </authorList>
    </citation>
    <scope>NUCLEOTIDE SEQUENCE</scope>
    <source>
        <strain evidence="2">Rat1</strain>
    </source>
</reference>
<dbReference type="InterPro" id="IPR003812">
    <property type="entry name" value="Fido"/>
</dbReference>
<sequence length="323" mass="36518">MPIPQGEVILYQTEDGQTGIDVQLKDETVWLTQAQMQELFGRERSVLTKHINNVFKEGELDKERVCAKFAHTAADGKTYQVAHYNLDVIISVGYRVKSKRGTQFRIWATTVLKQHLVQGYSLHQQRLAEKGTTEIRQVLDLLSNTLESHNLLSDDGRTVLTLVRDYTRTWQLLWQYDEDSLPLPKAGKRTGRVPEIGEVREAIASLRLDLLERGEATEIFGQERGHGLDGILGAVDQSFAGQDLYPSIEEKAAHLLYFVIKDHPFTDGNKRIGSFLFLLFLQSNQHQSLPDDQALVALTLLIASSAPEQKDLLIRLVINMISI</sequence>
<feature type="domain" description="Fido" evidence="1">
    <location>
        <begin position="176"/>
        <end position="319"/>
    </location>
</feature>
<dbReference type="InterPro" id="IPR053737">
    <property type="entry name" value="Type_II_TA_Toxin"/>
</dbReference>
<dbReference type="PROSITE" id="PS51459">
    <property type="entry name" value="FIDO"/>
    <property type="match status" value="1"/>
</dbReference>
<reference evidence="2" key="1">
    <citation type="journal article" date="2024" name="Syst. Appl. Microbiol.">
        <title>First single-strain enrichments of Electrothrix cable bacteria, description of E. aestuarii sp. nov. and E. rattekaaiensis sp. nov., and proposal of a cable bacteria taxonomy following the rules of the SeqCode.</title>
        <authorList>
            <person name="Plum-Jensen L.E."/>
            <person name="Schramm A."/>
            <person name="Marshall I.P.G."/>
        </authorList>
    </citation>
    <scope>NUCLEOTIDE SEQUENCE</scope>
    <source>
        <strain evidence="2">Rat1</strain>
    </source>
</reference>
<organism evidence="2">
    <name type="scientific">Candidatus Electrothrix aestuarii</name>
    <dbReference type="NCBI Taxonomy" id="3062594"/>
    <lineage>
        <taxon>Bacteria</taxon>
        <taxon>Pseudomonadati</taxon>
        <taxon>Thermodesulfobacteriota</taxon>
        <taxon>Desulfobulbia</taxon>
        <taxon>Desulfobulbales</taxon>
        <taxon>Desulfobulbaceae</taxon>
        <taxon>Candidatus Electrothrix</taxon>
    </lineage>
</organism>
<evidence type="ECO:0000259" key="1">
    <source>
        <dbReference type="PROSITE" id="PS51459"/>
    </source>
</evidence>
<evidence type="ECO:0000313" key="2">
    <source>
        <dbReference type="EMBL" id="XCN75074.1"/>
    </source>
</evidence>
<dbReference type="InterPro" id="IPR011204">
    <property type="entry name" value="Virulence_RhuM-like"/>
</dbReference>
<name>A0AAU8M0N4_9BACT</name>